<dbReference type="EMBL" id="MU006719">
    <property type="protein sequence ID" value="KAF2626860.1"/>
    <property type="molecule type" value="Genomic_DNA"/>
</dbReference>
<reference evidence="1" key="1">
    <citation type="journal article" date="2020" name="Stud. Mycol.">
        <title>101 Dothideomycetes genomes: a test case for predicting lifestyles and emergence of pathogens.</title>
        <authorList>
            <person name="Haridas S."/>
            <person name="Albert R."/>
            <person name="Binder M."/>
            <person name="Bloem J."/>
            <person name="Labutti K."/>
            <person name="Salamov A."/>
            <person name="Andreopoulos B."/>
            <person name="Baker S."/>
            <person name="Barry K."/>
            <person name="Bills G."/>
            <person name="Bluhm B."/>
            <person name="Cannon C."/>
            <person name="Castanera R."/>
            <person name="Culley D."/>
            <person name="Daum C."/>
            <person name="Ezra D."/>
            <person name="Gonzalez J."/>
            <person name="Henrissat B."/>
            <person name="Kuo A."/>
            <person name="Liang C."/>
            <person name="Lipzen A."/>
            <person name="Lutzoni F."/>
            <person name="Magnuson J."/>
            <person name="Mondo S."/>
            <person name="Nolan M."/>
            <person name="Ohm R."/>
            <person name="Pangilinan J."/>
            <person name="Park H.-J."/>
            <person name="Ramirez L."/>
            <person name="Alfaro M."/>
            <person name="Sun H."/>
            <person name="Tritt A."/>
            <person name="Yoshinaga Y."/>
            <person name="Zwiers L.-H."/>
            <person name="Turgeon B."/>
            <person name="Goodwin S."/>
            <person name="Spatafora J."/>
            <person name="Crous P."/>
            <person name="Grigoriev I."/>
        </authorList>
    </citation>
    <scope>NUCLEOTIDE SEQUENCE</scope>
    <source>
        <strain evidence="1">CBS 525.71</strain>
    </source>
</reference>
<accession>A0ACB6RZM4</accession>
<protein>
    <submittedName>
        <fullName evidence="1">Uncharacterized protein</fullName>
    </submittedName>
</protein>
<name>A0ACB6RZM4_9PLEO</name>
<keyword evidence="2" id="KW-1185">Reference proteome</keyword>
<gene>
    <name evidence="1" type="ORF">BU25DRAFT_74037</name>
</gene>
<sequence>MIKCLRLLSFALFRPRLTKAHRQSGSARLSPISLTSCAIVFWGSQSKVERILWGLNPLACNLAPRLHLVKKVLTTSGELSPPPGAYFSDIPFRDLGGPNRIEKLLRQPRQPALHGCEGVW</sequence>
<proteinExistence type="predicted"/>
<organism evidence="1 2">
    <name type="scientific">Macroventuria anomochaeta</name>
    <dbReference type="NCBI Taxonomy" id="301207"/>
    <lineage>
        <taxon>Eukaryota</taxon>
        <taxon>Fungi</taxon>
        <taxon>Dikarya</taxon>
        <taxon>Ascomycota</taxon>
        <taxon>Pezizomycotina</taxon>
        <taxon>Dothideomycetes</taxon>
        <taxon>Pleosporomycetidae</taxon>
        <taxon>Pleosporales</taxon>
        <taxon>Pleosporineae</taxon>
        <taxon>Didymellaceae</taxon>
        <taxon>Macroventuria</taxon>
    </lineage>
</organism>
<dbReference type="Proteomes" id="UP000799754">
    <property type="component" value="Unassembled WGS sequence"/>
</dbReference>
<comment type="caution">
    <text evidence="1">The sequence shown here is derived from an EMBL/GenBank/DDBJ whole genome shotgun (WGS) entry which is preliminary data.</text>
</comment>
<evidence type="ECO:0000313" key="2">
    <source>
        <dbReference type="Proteomes" id="UP000799754"/>
    </source>
</evidence>
<evidence type="ECO:0000313" key="1">
    <source>
        <dbReference type="EMBL" id="KAF2626860.1"/>
    </source>
</evidence>